<gene>
    <name evidence="2" type="ORF">MMAN_16330</name>
</gene>
<protein>
    <submittedName>
        <fullName evidence="2">Uncharacterized protein</fullName>
    </submittedName>
</protein>
<keyword evidence="3" id="KW-1185">Reference proteome</keyword>
<reference evidence="2 3" key="1">
    <citation type="journal article" date="2019" name="Emerg. Microbes Infect.">
        <title>Comprehensive subspecies identification of 175 nontuberculous mycobacteria species based on 7547 genomic profiles.</title>
        <authorList>
            <person name="Matsumoto Y."/>
            <person name="Kinjo T."/>
            <person name="Motooka D."/>
            <person name="Nabeya D."/>
            <person name="Jung N."/>
            <person name="Uechi K."/>
            <person name="Horii T."/>
            <person name="Iida T."/>
            <person name="Fujita J."/>
            <person name="Nakamura S."/>
        </authorList>
    </citation>
    <scope>NUCLEOTIDE SEQUENCE [LARGE SCALE GENOMIC DNA]</scope>
    <source>
        <strain evidence="2 3">JCM 18113</strain>
    </source>
</reference>
<organism evidence="2 3">
    <name type="scientific">Mycobacterium mantenii</name>
    <dbReference type="NCBI Taxonomy" id="560555"/>
    <lineage>
        <taxon>Bacteria</taxon>
        <taxon>Bacillati</taxon>
        <taxon>Actinomycetota</taxon>
        <taxon>Actinomycetes</taxon>
        <taxon>Mycobacteriales</taxon>
        <taxon>Mycobacteriaceae</taxon>
        <taxon>Mycobacterium</taxon>
        <taxon>Mycobacterium avium complex (MAC)</taxon>
    </lineage>
</organism>
<evidence type="ECO:0000313" key="3">
    <source>
        <dbReference type="Proteomes" id="UP000465812"/>
    </source>
</evidence>
<sequence length="61" mass="6899">MLNYNHIHRQLGMHRVPNRPSLTSRAPRGDHMVFEVIDPVAIMFLLLAGLGLIMAVAYGRM</sequence>
<name>A0ABN6A2V6_MYCNT</name>
<accession>A0ABN6A2V6</accession>
<dbReference type="EMBL" id="AP022590">
    <property type="protein sequence ID" value="BBY37499.1"/>
    <property type="molecule type" value="Genomic_DNA"/>
</dbReference>
<proteinExistence type="predicted"/>
<keyword evidence="1" id="KW-0812">Transmembrane</keyword>
<feature type="transmembrane region" description="Helical" evidence="1">
    <location>
        <begin position="40"/>
        <end position="59"/>
    </location>
</feature>
<evidence type="ECO:0000256" key="1">
    <source>
        <dbReference type="SAM" id="Phobius"/>
    </source>
</evidence>
<dbReference type="Proteomes" id="UP000465812">
    <property type="component" value="Chromosome"/>
</dbReference>
<evidence type="ECO:0000313" key="2">
    <source>
        <dbReference type="EMBL" id="BBY37499.1"/>
    </source>
</evidence>
<keyword evidence="1" id="KW-0472">Membrane</keyword>
<keyword evidence="1" id="KW-1133">Transmembrane helix</keyword>